<dbReference type="Pfam" id="PF00004">
    <property type="entry name" value="AAA"/>
    <property type="match status" value="1"/>
</dbReference>
<dbReference type="PANTHER" id="PTHR43392">
    <property type="entry name" value="AAA-TYPE ATPASE FAMILY PROTEIN / ANKYRIN REPEAT FAMILY PROTEIN"/>
    <property type="match status" value="1"/>
</dbReference>
<dbReference type="SMART" id="SM00382">
    <property type="entry name" value="AAA"/>
    <property type="match status" value="1"/>
</dbReference>
<gene>
    <name evidence="5" type="ORF">E1I69_11510</name>
</gene>
<dbReference type="PRINTS" id="PR00819">
    <property type="entry name" value="CBXCFQXSUPER"/>
</dbReference>
<dbReference type="InterPro" id="IPR003959">
    <property type="entry name" value="ATPase_AAA_core"/>
</dbReference>
<dbReference type="InterPro" id="IPR000641">
    <property type="entry name" value="CbxX/CfxQ"/>
</dbReference>
<comment type="similarity">
    <text evidence="1">Belongs to the CbxX/CfxQ family.</text>
</comment>
<dbReference type="InterPro" id="IPR003593">
    <property type="entry name" value="AAA+_ATPase"/>
</dbReference>
<keyword evidence="6" id="KW-1185">Reference proteome</keyword>
<dbReference type="InterPro" id="IPR041627">
    <property type="entry name" value="AAA_lid_6"/>
</dbReference>
<sequence length="480" mass="55017">MDQSRLKMLFESMNALDEEIREAIIAEDTSLVHYHLFRAYRLIEKVHLENKNSLLPFYQFLSKWHQRLAQMYEGKGYIEEAEREWLSAISFHVGEADQNPYVQYAHCTLATQNLSVSREIKEHMPYISKENVKNVQTALRKAKFSLKTATKKSAINDSTSYILGWIDEMEKAIEARDDLKGDEVHEFSKPVVEDVLRELDSYIGLEKVKQRVREICNLVIFNQLRQEQGLKVNQPSLHMVFTGNPGTGKTSIARIIAKVFKALGVLKKGHLVEVGRADLVGEYVGHTAVKTLGKLKEAREGVLFIDEAYSIVRGQGNDFGIEAIDTIVKEMEDKRKELVIILAGYPNEMERFLQSNPGLQSRFNSHILFDDYSIDELLEIGKIMLQQKQYQMTDDAAQVFRKIIVQKVSENPKRHGNGRLVRNIIEEAILCKANYVVTCKQQNHPYGKLDEIEKIIMHMVLNNMNTLSDAETLIRGKMGV</sequence>
<evidence type="ECO:0000313" key="5">
    <source>
        <dbReference type="EMBL" id="THE12322.1"/>
    </source>
</evidence>
<dbReference type="OrthoDB" id="9806903at2"/>
<evidence type="ECO:0000256" key="2">
    <source>
        <dbReference type="ARBA" id="ARBA00022741"/>
    </source>
</evidence>
<proteinExistence type="inferred from homology"/>
<dbReference type="CDD" id="cd00009">
    <property type="entry name" value="AAA"/>
    <property type="match status" value="1"/>
</dbReference>
<dbReference type="InterPro" id="IPR050773">
    <property type="entry name" value="CbxX/CfxQ_RuBisCO_ESX"/>
</dbReference>
<dbReference type="GO" id="GO:0005524">
    <property type="term" value="F:ATP binding"/>
    <property type="evidence" value="ECO:0007669"/>
    <property type="project" value="UniProtKB-KW"/>
</dbReference>
<evidence type="ECO:0000256" key="1">
    <source>
        <dbReference type="ARBA" id="ARBA00010378"/>
    </source>
</evidence>
<name>A0A4S3PTW2_9BACI</name>
<feature type="domain" description="AAA+ ATPase" evidence="4">
    <location>
        <begin position="235"/>
        <end position="373"/>
    </location>
</feature>
<accession>A0A4S3PTW2</accession>
<dbReference type="AlphaFoldDB" id="A0A4S3PTW2"/>
<organism evidence="5 6">
    <name type="scientific">Bacillus timonensis</name>
    <dbReference type="NCBI Taxonomy" id="1033734"/>
    <lineage>
        <taxon>Bacteria</taxon>
        <taxon>Bacillati</taxon>
        <taxon>Bacillota</taxon>
        <taxon>Bacilli</taxon>
        <taxon>Bacillales</taxon>
        <taxon>Bacillaceae</taxon>
        <taxon>Bacillus</taxon>
    </lineage>
</organism>
<evidence type="ECO:0000259" key="4">
    <source>
        <dbReference type="SMART" id="SM00382"/>
    </source>
</evidence>
<reference evidence="5 6" key="1">
    <citation type="journal article" date="2019" name="Indoor Air">
        <title>Impacts of indoor surface finishes on bacterial viability.</title>
        <authorList>
            <person name="Hu J."/>
            <person name="Maamar S.B."/>
            <person name="Glawe A.J."/>
            <person name="Gottel N."/>
            <person name="Gilbert J.A."/>
            <person name="Hartmann E.M."/>
        </authorList>
    </citation>
    <scope>NUCLEOTIDE SEQUENCE [LARGE SCALE GENOMIC DNA]</scope>
    <source>
        <strain evidence="5 6">AF060A6</strain>
    </source>
</reference>
<protein>
    <submittedName>
        <fullName evidence="5">AAA family ATPase</fullName>
    </submittedName>
</protein>
<dbReference type="Proteomes" id="UP000306477">
    <property type="component" value="Unassembled WGS sequence"/>
</dbReference>
<evidence type="ECO:0000256" key="3">
    <source>
        <dbReference type="ARBA" id="ARBA00022840"/>
    </source>
</evidence>
<dbReference type="Gene3D" id="3.40.50.300">
    <property type="entry name" value="P-loop containing nucleotide triphosphate hydrolases"/>
    <property type="match status" value="1"/>
</dbReference>
<dbReference type="GO" id="GO:0016887">
    <property type="term" value="F:ATP hydrolysis activity"/>
    <property type="evidence" value="ECO:0007669"/>
    <property type="project" value="InterPro"/>
</dbReference>
<dbReference type="EMBL" id="SLUB01000018">
    <property type="protein sequence ID" value="THE12322.1"/>
    <property type="molecule type" value="Genomic_DNA"/>
</dbReference>
<dbReference type="PANTHER" id="PTHR43392:SF2">
    <property type="entry name" value="AAA-TYPE ATPASE FAMILY PROTEIN _ ANKYRIN REPEAT FAMILY PROTEIN"/>
    <property type="match status" value="1"/>
</dbReference>
<dbReference type="Gene3D" id="1.10.8.60">
    <property type="match status" value="1"/>
</dbReference>
<dbReference type="RefSeq" id="WP_136379763.1">
    <property type="nucleotide sequence ID" value="NZ_SLUB01000018.1"/>
</dbReference>
<keyword evidence="2" id="KW-0547">Nucleotide-binding</keyword>
<dbReference type="SUPFAM" id="SSF52540">
    <property type="entry name" value="P-loop containing nucleoside triphosphate hydrolases"/>
    <property type="match status" value="1"/>
</dbReference>
<dbReference type="InterPro" id="IPR027417">
    <property type="entry name" value="P-loop_NTPase"/>
</dbReference>
<dbReference type="FunFam" id="3.40.50.300:FF:000216">
    <property type="entry name" value="Type VII secretion ATPase EccA"/>
    <property type="match status" value="1"/>
</dbReference>
<keyword evidence="3" id="KW-0067">ATP-binding</keyword>
<evidence type="ECO:0000313" key="6">
    <source>
        <dbReference type="Proteomes" id="UP000306477"/>
    </source>
</evidence>
<comment type="caution">
    <text evidence="5">The sequence shown here is derived from an EMBL/GenBank/DDBJ whole genome shotgun (WGS) entry which is preliminary data.</text>
</comment>
<dbReference type="Pfam" id="PF17866">
    <property type="entry name" value="AAA_lid_6"/>
    <property type="match status" value="1"/>
</dbReference>